<sequence length="329" mass="37589">MGGEAFPSVYSALAPHALTNLVFKHYDIEVPKGCRFWHRGLSDVYLVETLADDYILRISHQHWRTESEIQFELELLNFLADREVPVAAPLRHRGGGYALEINAPEGKRYASLFPYAPGGVAIGDLNKTQGFLLGEMLAQLHQTAQRFRPSAYRPPLTLSYLLDDSLHTIAPFLHHRLEEWRCLIDISMAIKTQLKSIPTHAPYWTICWGDPHSGNVHFTAEDQMMLFDFDQCGMGWRAFDIAKFLQVSMQSGLGRNIRDAFLSGYNSIAPLTALEENCLQALTQTAFIWSWAIHVQTLKLSDYSRLHSSYFKRRLENLQQLGSTDWQLF</sequence>
<dbReference type="InterPro" id="IPR002575">
    <property type="entry name" value="Aminoglycoside_PTrfase"/>
</dbReference>
<dbReference type="SUPFAM" id="SSF56112">
    <property type="entry name" value="Protein kinase-like (PK-like)"/>
    <property type="match status" value="1"/>
</dbReference>
<evidence type="ECO:0000313" key="3">
    <source>
        <dbReference type="EMBL" id="MBE9253283.1"/>
    </source>
</evidence>
<dbReference type="InterPro" id="IPR050249">
    <property type="entry name" value="Pseudomonas-type_ThrB"/>
</dbReference>
<feature type="domain" description="Aminoglycoside phosphotransferase" evidence="2">
    <location>
        <begin position="40"/>
        <end position="266"/>
    </location>
</feature>
<evidence type="ECO:0000256" key="1">
    <source>
        <dbReference type="ARBA" id="ARBA00038240"/>
    </source>
</evidence>
<accession>A0ABR9VS29</accession>
<dbReference type="Pfam" id="PF01636">
    <property type="entry name" value="APH"/>
    <property type="match status" value="1"/>
</dbReference>
<name>A0ABR9VS29_9SYNC</name>
<dbReference type="PANTHER" id="PTHR21064">
    <property type="entry name" value="AMINOGLYCOSIDE PHOSPHOTRANSFERASE DOMAIN-CONTAINING PROTEIN-RELATED"/>
    <property type="match status" value="1"/>
</dbReference>
<comment type="similarity">
    <text evidence="1">Belongs to the pseudomonas-type ThrB family.</text>
</comment>
<evidence type="ECO:0000259" key="2">
    <source>
        <dbReference type="Pfam" id="PF01636"/>
    </source>
</evidence>
<comment type="caution">
    <text evidence="3">The sequence shown here is derived from an EMBL/GenBank/DDBJ whole genome shotgun (WGS) entry which is preliminary data.</text>
</comment>
<reference evidence="3 4" key="1">
    <citation type="submission" date="2020-10" db="EMBL/GenBank/DDBJ databases">
        <authorList>
            <person name="Castelo-Branco R."/>
            <person name="Eusebio N."/>
            <person name="Adriana R."/>
            <person name="Vieira A."/>
            <person name="Brugerolle De Fraissinette N."/>
            <person name="Rezende De Castro R."/>
            <person name="Schneider M.P."/>
            <person name="Vasconcelos V."/>
            <person name="Leao P.N."/>
        </authorList>
    </citation>
    <scope>NUCLEOTIDE SEQUENCE [LARGE SCALE GENOMIC DNA]</scope>
    <source>
        <strain evidence="3 4">LEGE 00031</strain>
    </source>
</reference>
<dbReference type="PANTHER" id="PTHR21064:SF6">
    <property type="entry name" value="AMINOGLYCOSIDE PHOSPHOTRANSFERASE DOMAIN-CONTAINING PROTEIN"/>
    <property type="match status" value="1"/>
</dbReference>
<gene>
    <name evidence="3" type="ORF">IQ217_05275</name>
</gene>
<keyword evidence="4" id="KW-1185">Reference proteome</keyword>
<proteinExistence type="inferred from homology"/>
<dbReference type="EMBL" id="JADEVV010000010">
    <property type="protein sequence ID" value="MBE9253283.1"/>
    <property type="molecule type" value="Genomic_DNA"/>
</dbReference>
<dbReference type="Proteomes" id="UP000658720">
    <property type="component" value="Unassembled WGS sequence"/>
</dbReference>
<protein>
    <submittedName>
        <fullName evidence="3">Phosphotransferase enzyme family protein</fullName>
    </submittedName>
</protein>
<dbReference type="Gene3D" id="3.30.200.20">
    <property type="entry name" value="Phosphorylase Kinase, domain 1"/>
    <property type="match status" value="1"/>
</dbReference>
<dbReference type="Gene3D" id="3.90.1200.10">
    <property type="match status" value="1"/>
</dbReference>
<dbReference type="InterPro" id="IPR011009">
    <property type="entry name" value="Kinase-like_dom_sf"/>
</dbReference>
<organism evidence="3 4">
    <name type="scientific">Synechocystis salina LEGE 00031</name>
    <dbReference type="NCBI Taxonomy" id="1828736"/>
    <lineage>
        <taxon>Bacteria</taxon>
        <taxon>Bacillati</taxon>
        <taxon>Cyanobacteriota</taxon>
        <taxon>Cyanophyceae</taxon>
        <taxon>Synechococcales</taxon>
        <taxon>Merismopediaceae</taxon>
        <taxon>Synechocystis</taxon>
    </lineage>
</organism>
<evidence type="ECO:0000313" key="4">
    <source>
        <dbReference type="Proteomes" id="UP000658720"/>
    </source>
</evidence>